<evidence type="ECO:0000313" key="3">
    <source>
        <dbReference type="Proteomes" id="UP001140949"/>
    </source>
</evidence>
<sequence length="63" mass="7242">MTASRPIFSSDGERRLDSDFLAARGYLFGNQFLHIWSSPSLQAHRLPSSTVPLTLFRHHIMDR</sequence>
<protein>
    <submittedName>
        <fullName evidence="2">Uncharacterized protein</fullName>
    </submittedName>
</protein>
<organism evidence="2 3">
    <name type="scientific">Iris pallida</name>
    <name type="common">Sweet iris</name>
    <dbReference type="NCBI Taxonomy" id="29817"/>
    <lineage>
        <taxon>Eukaryota</taxon>
        <taxon>Viridiplantae</taxon>
        <taxon>Streptophyta</taxon>
        <taxon>Embryophyta</taxon>
        <taxon>Tracheophyta</taxon>
        <taxon>Spermatophyta</taxon>
        <taxon>Magnoliopsida</taxon>
        <taxon>Liliopsida</taxon>
        <taxon>Asparagales</taxon>
        <taxon>Iridaceae</taxon>
        <taxon>Iridoideae</taxon>
        <taxon>Irideae</taxon>
        <taxon>Iris</taxon>
    </lineage>
</organism>
<reference evidence="2" key="2">
    <citation type="submission" date="2023-04" db="EMBL/GenBank/DDBJ databases">
        <authorList>
            <person name="Bruccoleri R.E."/>
            <person name="Oakeley E.J."/>
            <person name="Faust A.-M."/>
            <person name="Dessus-Babus S."/>
            <person name="Altorfer M."/>
            <person name="Burckhardt D."/>
            <person name="Oertli M."/>
            <person name="Naumann U."/>
            <person name="Petersen F."/>
            <person name="Wong J."/>
        </authorList>
    </citation>
    <scope>NUCLEOTIDE SEQUENCE</scope>
    <source>
        <strain evidence="2">GSM-AAB239-AS_SAM_17_03QT</strain>
        <tissue evidence="2">Leaf</tissue>
    </source>
</reference>
<reference evidence="2" key="1">
    <citation type="journal article" date="2023" name="GigaByte">
        <title>Genome assembly of the bearded iris, Iris pallida Lam.</title>
        <authorList>
            <person name="Bruccoleri R.E."/>
            <person name="Oakeley E.J."/>
            <person name="Faust A.M.E."/>
            <person name="Altorfer M."/>
            <person name="Dessus-Babus S."/>
            <person name="Burckhardt D."/>
            <person name="Oertli M."/>
            <person name="Naumann U."/>
            <person name="Petersen F."/>
            <person name="Wong J."/>
        </authorList>
    </citation>
    <scope>NUCLEOTIDE SEQUENCE</scope>
    <source>
        <strain evidence="2">GSM-AAB239-AS_SAM_17_03QT</strain>
    </source>
</reference>
<dbReference type="EMBL" id="JANAVB010006165">
    <property type="protein sequence ID" value="KAJ6845614.1"/>
    <property type="molecule type" value="Genomic_DNA"/>
</dbReference>
<keyword evidence="3" id="KW-1185">Reference proteome</keyword>
<evidence type="ECO:0000313" key="2">
    <source>
        <dbReference type="EMBL" id="KAJ6849706.1"/>
    </source>
</evidence>
<dbReference type="AlphaFoldDB" id="A0AAX6I8V9"/>
<dbReference type="EMBL" id="JANAVB010003400">
    <property type="protein sequence ID" value="KAJ6849706.1"/>
    <property type="molecule type" value="Genomic_DNA"/>
</dbReference>
<evidence type="ECO:0000313" key="1">
    <source>
        <dbReference type="EMBL" id="KAJ6845614.1"/>
    </source>
</evidence>
<gene>
    <name evidence="2" type="ORF">M6B38_268330</name>
    <name evidence="1" type="ORF">M6B38_286645</name>
</gene>
<name>A0AAX6I8V9_IRIPA</name>
<proteinExistence type="predicted"/>
<dbReference type="Proteomes" id="UP001140949">
    <property type="component" value="Unassembled WGS sequence"/>
</dbReference>
<comment type="caution">
    <text evidence="2">The sequence shown here is derived from an EMBL/GenBank/DDBJ whole genome shotgun (WGS) entry which is preliminary data.</text>
</comment>
<accession>A0AAX6I8V9</accession>